<evidence type="ECO:0000313" key="2">
    <source>
        <dbReference type="Proteomes" id="UP000031668"/>
    </source>
</evidence>
<evidence type="ECO:0000313" key="1">
    <source>
        <dbReference type="EMBL" id="KII61426.1"/>
    </source>
</evidence>
<keyword evidence="2" id="KW-1185">Reference proteome</keyword>
<dbReference type="AlphaFoldDB" id="A0A0C2MID5"/>
<sequence length="132" mass="15330">MSVNIGEENALEEDMNLENEIIQSDASINSSQNDEITNLFFSNQPETKNANLDTENDEILEFIKYLKMEFSNISPTQNEKSGNLSEELMRYKNVIRELVKVYILLIQDRDKIKTMECDIESKNQLITRVVSF</sequence>
<protein>
    <submittedName>
        <fullName evidence="1">Uncharacterized protein</fullName>
    </submittedName>
</protein>
<organism evidence="1 2">
    <name type="scientific">Thelohanellus kitauei</name>
    <name type="common">Myxosporean</name>
    <dbReference type="NCBI Taxonomy" id="669202"/>
    <lineage>
        <taxon>Eukaryota</taxon>
        <taxon>Metazoa</taxon>
        <taxon>Cnidaria</taxon>
        <taxon>Myxozoa</taxon>
        <taxon>Myxosporea</taxon>
        <taxon>Bivalvulida</taxon>
        <taxon>Platysporina</taxon>
        <taxon>Myxobolidae</taxon>
        <taxon>Thelohanellus</taxon>
    </lineage>
</organism>
<dbReference type="Proteomes" id="UP000031668">
    <property type="component" value="Unassembled WGS sequence"/>
</dbReference>
<gene>
    <name evidence="1" type="ORF">RF11_12841</name>
</gene>
<comment type="caution">
    <text evidence="1">The sequence shown here is derived from an EMBL/GenBank/DDBJ whole genome shotgun (WGS) entry which is preliminary data.</text>
</comment>
<accession>A0A0C2MID5</accession>
<dbReference type="EMBL" id="JWZT01005339">
    <property type="protein sequence ID" value="KII61426.1"/>
    <property type="molecule type" value="Genomic_DNA"/>
</dbReference>
<name>A0A0C2MID5_THEKT</name>
<proteinExistence type="predicted"/>
<reference evidence="1 2" key="1">
    <citation type="journal article" date="2014" name="Genome Biol. Evol.">
        <title>The genome of the myxosporean Thelohanellus kitauei shows adaptations to nutrient acquisition within its fish host.</title>
        <authorList>
            <person name="Yang Y."/>
            <person name="Xiong J."/>
            <person name="Zhou Z."/>
            <person name="Huo F."/>
            <person name="Miao W."/>
            <person name="Ran C."/>
            <person name="Liu Y."/>
            <person name="Zhang J."/>
            <person name="Feng J."/>
            <person name="Wang M."/>
            <person name="Wang M."/>
            <person name="Wang L."/>
            <person name="Yao B."/>
        </authorList>
    </citation>
    <scope>NUCLEOTIDE SEQUENCE [LARGE SCALE GENOMIC DNA]</scope>
    <source>
        <strain evidence="1">Wuqing</strain>
    </source>
</reference>